<evidence type="ECO:0000313" key="2">
    <source>
        <dbReference type="Proteomes" id="UP000070065"/>
    </source>
</evidence>
<dbReference type="PATRIC" id="fig|28037.231.peg.1414"/>
<protein>
    <submittedName>
        <fullName evidence="1">Phage transcriptional regulator, RinA family</fullName>
    </submittedName>
</protein>
<dbReference type="Proteomes" id="UP000070065">
    <property type="component" value="Unassembled WGS sequence"/>
</dbReference>
<gene>
    <name evidence="1" type="ORF">HMPREF3228_01422</name>
</gene>
<comment type="caution">
    <text evidence="1">The sequence shown here is derived from an EMBL/GenBank/DDBJ whole genome shotgun (WGS) entry which is preliminary data.</text>
</comment>
<proteinExistence type="predicted"/>
<evidence type="ECO:0000313" key="1">
    <source>
        <dbReference type="EMBL" id="KXA59271.1"/>
    </source>
</evidence>
<organism evidence="1 2">
    <name type="scientific">Streptococcus mitis</name>
    <dbReference type="NCBI Taxonomy" id="28037"/>
    <lineage>
        <taxon>Bacteria</taxon>
        <taxon>Bacillati</taxon>
        <taxon>Bacillota</taxon>
        <taxon>Bacilli</taxon>
        <taxon>Lactobacillales</taxon>
        <taxon>Streptococcaceae</taxon>
        <taxon>Streptococcus</taxon>
        <taxon>Streptococcus mitis group</taxon>
    </lineage>
</organism>
<dbReference type="EMBL" id="LRQR01000089">
    <property type="protein sequence ID" value="KXA59271.1"/>
    <property type="molecule type" value="Genomic_DNA"/>
</dbReference>
<dbReference type="AlphaFoldDB" id="A0A133RVP8"/>
<accession>A0A133RVP8</accession>
<sequence>MIPGKWSVERLLSFCQFDRMQDKKILKLKWRYLTMYELSNRDLDGIDIELGRYRTIANKIYLRRQELIHNKKHSTEDYTGGKGKTVYSPTEATIIRIEEDLTLRYLEGFKLIVDTLMENLIDTDLVIFKMRFLEAGVTWEDVAEKLNKTTRYINSRRKVIAKRFIELKGY</sequence>
<reference evidence="1 2" key="1">
    <citation type="submission" date="2016-01" db="EMBL/GenBank/DDBJ databases">
        <authorList>
            <person name="Oliw E.H."/>
        </authorList>
    </citation>
    <scope>NUCLEOTIDE SEQUENCE [LARGE SCALE GENOMIC DNA]</scope>
    <source>
        <strain evidence="1 2">CMW7705B</strain>
    </source>
</reference>
<name>A0A133RVP8_STRMT</name>